<evidence type="ECO:0000313" key="3">
    <source>
        <dbReference type="EMBL" id="KAG2926370.1"/>
    </source>
</evidence>
<dbReference type="Proteomes" id="UP000774804">
    <property type="component" value="Unassembled WGS sequence"/>
</dbReference>
<dbReference type="AlphaFoldDB" id="A0A8T1KI99"/>
<proteinExistence type="predicted"/>
<feature type="compositionally biased region" description="Basic and acidic residues" evidence="1">
    <location>
        <begin position="1"/>
        <end position="17"/>
    </location>
</feature>
<gene>
    <name evidence="2" type="ORF">PC115_g13675</name>
    <name evidence="3" type="ORF">PC117_g14910</name>
    <name evidence="4" type="ORF">PC118_g14199</name>
    <name evidence="5" type="ORF">PC129_g12492</name>
</gene>
<dbReference type="Proteomes" id="UP000760860">
    <property type="component" value="Unassembled WGS sequence"/>
</dbReference>
<dbReference type="EMBL" id="RCMI01000494">
    <property type="protein sequence ID" value="KAG2908119.1"/>
    <property type="molecule type" value="Genomic_DNA"/>
</dbReference>
<feature type="compositionally biased region" description="Polar residues" evidence="1">
    <location>
        <begin position="18"/>
        <end position="57"/>
    </location>
</feature>
<evidence type="ECO:0000313" key="6">
    <source>
        <dbReference type="Proteomes" id="UP000774804"/>
    </source>
</evidence>
<evidence type="ECO:0000313" key="4">
    <source>
        <dbReference type="EMBL" id="KAG2975019.1"/>
    </source>
</evidence>
<evidence type="ECO:0000313" key="2">
    <source>
        <dbReference type="EMBL" id="KAG2908119.1"/>
    </source>
</evidence>
<dbReference type="Proteomes" id="UP000697107">
    <property type="component" value="Unassembled WGS sequence"/>
</dbReference>
<feature type="region of interest" description="Disordered" evidence="1">
    <location>
        <begin position="1"/>
        <end position="62"/>
    </location>
</feature>
<protein>
    <submittedName>
        <fullName evidence="2">Uncharacterized protein</fullName>
    </submittedName>
</protein>
<organism evidence="2 6">
    <name type="scientific">Phytophthora cactorum</name>
    <dbReference type="NCBI Taxonomy" id="29920"/>
    <lineage>
        <taxon>Eukaryota</taxon>
        <taxon>Sar</taxon>
        <taxon>Stramenopiles</taxon>
        <taxon>Oomycota</taxon>
        <taxon>Peronosporomycetes</taxon>
        <taxon>Peronosporales</taxon>
        <taxon>Peronosporaceae</taxon>
        <taxon>Phytophthora</taxon>
    </lineage>
</organism>
<evidence type="ECO:0000313" key="5">
    <source>
        <dbReference type="EMBL" id="KAG3216662.1"/>
    </source>
</evidence>
<dbReference type="EMBL" id="RCMK01000480">
    <property type="protein sequence ID" value="KAG2926370.1"/>
    <property type="molecule type" value="Genomic_DNA"/>
</dbReference>
<comment type="caution">
    <text evidence="2">The sequence shown here is derived from an EMBL/GenBank/DDBJ whole genome shotgun (WGS) entry which is preliminary data.</text>
</comment>
<evidence type="ECO:0000256" key="1">
    <source>
        <dbReference type="SAM" id="MobiDB-lite"/>
    </source>
</evidence>
<sequence>MKPRAKDSKRALSEKTETQSPTATCDVQTSSTKVLRPASSGQQQYATRGSTRHSTPNRGLYSLRDTIQQADYGGVHYYC</sequence>
<dbReference type="EMBL" id="RCMV01000470">
    <property type="protein sequence ID" value="KAG3216662.1"/>
    <property type="molecule type" value="Genomic_DNA"/>
</dbReference>
<dbReference type="EMBL" id="RCML01000510">
    <property type="protein sequence ID" value="KAG2975019.1"/>
    <property type="molecule type" value="Genomic_DNA"/>
</dbReference>
<dbReference type="Proteomes" id="UP000736787">
    <property type="component" value="Unassembled WGS sequence"/>
</dbReference>
<reference evidence="2" key="1">
    <citation type="submission" date="2018-10" db="EMBL/GenBank/DDBJ databases">
        <title>Effector identification in a new, highly contiguous assembly of the strawberry crown rot pathogen Phytophthora cactorum.</title>
        <authorList>
            <person name="Armitage A.D."/>
            <person name="Nellist C.F."/>
            <person name="Bates H."/>
            <person name="Vickerstaff R.J."/>
            <person name="Harrison R.J."/>
        </authorList>
    </citation>
    <scope>NUCLEOTIDE SEQUENCE</scope>
    <source>
        <strain evidence="2">4032</strain>
        <strain evidence="3">4040</strain>
        <strain evidence="4">P415</strain>
        <strain evidence="5">P421</strain>
    </source>
</reference>
<name>A0A8T1KI99_9STRA</name>
<accession>A0A8T1KI99</accession>